<evidence type="ECO:0000313" key="1">
    <source>
        <dbReference type="EMBL" id="RVW08838.1"/>
    </source>
</evidence>
<dbReference type="Proteomes" id="UP000286208">
    <property type="component" value="Unassembled WGS sequence"/>
</dbReference>
<dbReference type="PANTHER" id="PTHR47197">
    <property type="entry name" value="PROTEIN NIRF"/>
    <property type="match status" value="1"/>
</dbReference>
<comment type="caution">
    <text evidence="1">The sequence shown here is derived from an EMBL/GenBank/DDBJ whole genome shotgun (WGS) entry which is preliminary data.</text>
</comment>
<dbReference type="AlphaFoldDB" id="A0A3S3AFC7"/>
<dbReference type="EMBL" id="RKLP01000007">
    <property type="protein sequence ID" value="RVW08838.1"/>
    <property type="molecule type" value="Genomic_DNA"/>
</dbReference>
<name>A0A3S3AFC7_9NOCA</name>
<protein>
    <submittedName>
        <fullName evidence="1">Uncharacterized protein</fullName>
    </submittedName>
</protein>
<sequence>MRVPAPRITATAIGAALLLLAGCSSEKNGDNLQTIEPATAAVSPAGATPAGTVQSLGRSIDALAFDPVSKTTAILTDGGTHLLLQAEGGTEPRDVTLDGRAAQIGVASEGRVLLPMDGRVQIVDAASGEKSSVTVDGDARSALFLPDGRLAVGLASGKILVVGADGAVSETISGLASVDALALTKGDLSALDRRQTSLTQIDLDDSSLAMALRAGEGATQLITDEYGRILVTDTTGDELLVFTTDPLIMRQRYPIAGAPYGVAYDDRTDLVWVTATEKNTVIGYDISTGIPVETARYDTVRQPNSVTVDTAGGALLVGSATGDGLQRIPLAAG</sequence>
<keyword evidence="2" id="KW-1185">Reference proteome</keyword>
<dbReference type="OrthoDB" id="4446106at2"/>
<dbReference type="Gene3D" id="2.130.10.10">
    <property type="entry name" value="YVTN repeat-like/Quinoprotein amine dehydrogenase"/>
    <property type="match status" value="1"/>
</dbReference>
<dbReference type="RefSeq" id="WP_127916901.1">
    <property type="nucleotide sequence ID" value="NZ_RKLP01000007.1"/>
</dbReference>
<accession>A0A3S3AFC7</accession>
<organism evidence="1 2">
    <name type="scientific">Prescottella agglutinans</name>
    <dbReference type="NCBI Taxonomy" id="1644129"/>
    <lineage>
        <taxon>Bacteria</taxon>
        <taxon>Bacillati</taxon>
        <taxon>Actinomycetota</taxon>
        <taxon>Actinomycetes</taxon>
        <taxon>Mycobacteriales</taxon>
        <taxon>Nocardiaceae</taxon>
        <taxon>Prescottella</taxon>
    </lineage>
</organism>
<gene>
    <name evidence="1" type="ORF">EGT67_15110</name>
</gene>
<proteinExistence type="predicted"/>
<dbReference type="InterPro" id="IPR051200">
    <property type="entry name" value="Host-pathogen_enzymatic-act"/>
</dbReference>
<dbReference type="PANTHER" id="PTHR47197:SF3">
    <property type="entry name" value="DIHYDRO-HEME D1 DEHYDROGENASE"/>
    <property type="match status" value="1"/>
</dbReference>
<dbReference type="PROSITE" id="PS51257">
    <property type="entry name" value="PROKAR_LIPOPROTEIN"/>
    <property type="match status" value="1"/>
</dbReference>
<evidence type="ECO:0000313" key="2">
    <source>
        <dbReference type="Proteomes" id="UP000286208"/>
    </source>
</evidence>
<reference evidence="1 2" key="1">
    <citation type="submission" date="2018-11" db="EMBL/GenBank/DDBJ databases">
        <title>Rhodococcus spongicola sp. nov. and Rhodococcus xishaensis sp. nov. from marine sponges.</title>
        <authorList>
            <person name="Li L."/>
            <person name="Lin H.W."/>
        </authorList>
    </citation>
    <scope>NUCLEOTIDE SEQUENCE [LARGE SCALE GENOMIC DNA]</scope>
    <source>
        <strain evidence="1 2">CCTCC AB2014297</strain>
    </source>
</reference>
<dbReference type="SUPFAM" id="SSF101898">
    <property type="entry name" value="NHL repeat"/>
    <property type="match status" value="1"/>
</dbReference>
<dbReference type="InterPro" id="IPR015943">
    <property type="entry name" value="WD40/YVTN_repeat-like_dom_sf"/>
</dbReference>